<keyword evidence="3" id="KW-1185">Reference proteome</keyword>
<dbReference type="InterPro" id="IPR011717">
    <property type="entry name" value="TPR-4"/>
</dbReference>
<feature type="region of interest" description="Disordered" evidence="1">
    <location>
        <begin position="180"/>
        <end position="202"/>
    </location>
</feature>
<reference evidence="2 3" key="1">
    <citation type="journal article" date="2019" name="Int. J. Syst. Evol. Microbiol.">
        <title>The Global Catalogue of Microorganisms (GCM) 10K type strain sequencing project: providing services to taxonomists for standard genome sequencing and annotation.</title>
        <authorList>
            <consortium name="The Broad Institute Genomics Platform"/>
            <consortium name="The Broad Institute Genome Sequencing Center for Infectious Disease"/>
            <person name="Wu L."/>
            <person name="Ma J."/>
        </authorList>
    </citation>
    <scope>NUCLEOTIDE SEQUENCE [LARGE SCALE GENOMIC DNA]</scope>
    <source>
        <strain evidence="2 3">JCM 15503</strain>
    </source>
</reference>
<dbReference type="RefSeq" id="WP_141288776.1">
    <property type="nucleotide sequence ID" value="NZ_BAAAEW010000003.1"/>
</dbReference>
<comment type="caution">
    <text evidence="2">The sequence shown here is derived from an EMBL/GenBank/DDBJ whole genome shotgun (WGS) entry which is preliminary data.</text>
</comment>
<protein>
    <recommendedName>
        <fullName evidence="4">Tetratricopeptide repeat protein</fullName>
    </recommendedName>
</protein>
<name>A0ABN1JJZ3_9BURK</name>
<dbReference type="PANTHER" id="PTHR10098">
    <property type="entry name" value="RAPSYN-RELATED"/>
    <property type="match status" value="1"/>
</dbReference>
<dbReference type="Gene3D" id="1.25.40.10">
    <property type="entry name" value="Tetratricopeptide repeat domain"/>
    <property type="match status" value="1"/>
</dbReference>
<gene>
    <name evidence="2" type="ORF">GCM10009107_03860</name>
</gene>
<evidence type="ECO:0000313" key="2">
    <source>
        <dbReference type="EMBL" id="GAA0741363.1"/>
    </source>
</evidence>
<dbReference type="InterPro" id="IPR011990">
    <property type="entry name" value="TPR-like_helical_dom_sf"/>
</dbReference>
<evidence type="ECO:0008006" key="4">
    <source>
        <dbReference type="Google" id="ProtNLM"/>
    </source>
</evidence>
<dbReference type="SUPFAM" id="SSF48452">
    <property type="entry name" value="TPR-like"/>
    <property type="match status" value="2"/>
</dbReference>
<dbReference type="Pfam" id="PF07721">
    <property type="entry name" value="TPR_4"/>
    <property type="match status" value="1"/>
</dbReference>
<evidence type="ECO:0000313" key="3">
    <source>
        <dbReference type="Proteomes" id="UP001500279"/>
    </source>
</evidence>
<dbReference type="EMBL" id="BAAAEW010000003">
    <property type="protein sequence ID" value="GAA0741363.1"/>
    <property type="molecule type" value="Genomic_DNA"/>
</dbReference>
<sequence length="576" mass="64305">MAGSAFDVEQLRLAAARGLPASCHDDFLRLSRTLVHGPAFQWLLVDAPDENLRKQVMTALDEVLRMAGLNTSRLPVSDRIADVAELEERLIKNARAGSVVHVVGRPGWFDSARWDAFNARRERLASQARARLVFWLDADAIALASSKAPDLWAWRSGVYAFLPPAAPATSAPAIGSSPELKLTSGHVSPIPPRPTGADNRSMAERSRRVAEIRAWLANKPAPPDELLAAPVDELGRLLHDLGDYDAALQHWREVELPLHRRLGDERAEAMTKGQIADILQARGQLDEALRIRREEQLPVYERLGDVRSKAVTTGKIADILQARGQLDEALRIRKEEQLSVYERLGDVRAKAVTMGKIADILQARGQFDEALRIRREEQMPVYERLGDALSKAVTVGKIANILRTRGQLDEALRIYREEQLPVFERLGDIRSKAVTMGQIADILQDRGQFDEALRIRREEQMPVFMRLGDVREQAVTMGQIADILQDRGQLGEALRIRKEEELPVYDRLGEVRGKAITSAKIGLHLLDGEGATADEARQLLETAWAELSRLGLPEADALAEQMRMRGLKLPATHRRE</sequence>
<organism evidence="2 3">
    <name type="scientific">Ideonella azotifigens</name>
    <dbReference type="NCBI Taxonomy" id="513160"/>
    <lineage>
        <taxon>Bacteria</taxon>
        <taxon>Pseudomonadati</taxon>
        <taxon>Pseudomonadota</taxon>
        <taxon>Betaproteobacteria</taxon>
        <taxon>Burkholderiales</taxon>
        <taxon>Sphaerotilaceae</taxon>
        <taxon>Ideonella</taxon>
    </lineage>
</organism>
<dbReference type="PANTHER" id="PTHR10098:SF108">
    <property type="entry name" value="TETRATRICOPEPTIDE REPEAT PROTEIN 28"/>
    <property type="match status" value="1"/>
</dbReference>
<proteinExistence type="predicted"/>
<accession>A0ABN1JJZ3</accession>
<evidence type="ECO:0000256" key="1">
    <source>
        <dbReference type="SAM" id="MobiDB-lite"/>
    </source>
</evidence>
<dbReference type="Proteomes" id="UP001500279">
    <property type="component" value="Unassembled WGS sequence"/>
</dbReference>